<dbReference type="Proteomes" id="UP000250235">
    <property type="component" value="Unassembled WGS sequence"/>
</dbReference>
<sequence>MGLGDELIGLMRSGGVATRGDANKNWDSLPNRSGLCAQVELPSEEVSIKIGLRCRAGRVMRSGGVATRGCANKNGACLPNGSGLCAQVGLPPEESDSKNHEL</sequence>
<accession>A0A2Z7BP50</accession>
<organism evidence="1 2">
    <name type="scientific">Dorcoceras hygrometricum</name>
    <dbReference type="NCBI Taxonomy" id="472368"/>
    <lineage>
        <taxon>Eukaryota</taxon>
        <taxon>Viridiplantae</taxon>
        <taxon>Streptophyta</taxon>
        <taxon>Embryophyta</taxon>
        <taxon>Tracheophyta</taxon>
        <taxon>Spermatophyta</taxon>
        <taxon>Magnoliopsida</taxon>
        <taxon>eudicotyledons</taxon>
        <taxon>Gunneridae</taxon>
        <taxon>Pentapetalae</taxon>
        <taxon>asterids</taxon>
        <taxon>lamiids</taxon>
        <taxon>Lamiales</taxon>
        <taxon>Gesneriaceae</taxon>
        <taxon>Didymocarpoideae</taxon>
        <taxon>Trichosporeae</taxon>
        <taxon>Loxocarpinae</taxon>
        <taxon>Dorcoceras</taxon>
    </lineage>
</organism>
<keyword evidence="2" id="KW-1185">Reference proteome</keyword>
<evidence type="ECO:0000313" key="2">
    <source>
        <dbReference type="Proteomes" id="UP000250235"/>
    </source>
</evidence>
<proteinExistence type="predicted"/>
<reference evidence="1 2" key="1">
    <citation type="journal article" date="2015" name="Proc. Natl. Acad. Sci. U.S.A.">
        <title>The resurrection genome of Boea hygrometrica: A blueprint for survival of dehydration.</title>
        <authorList>
            <person name="Xiao L."/>
            <person name="Yang G."/>
            <person name="Zhang L."/>
            <person name="Yang X."/>
            <person name="Zhao S."/>
            <person name="Ji Z."/>
            <person name="Zhou Q."/>
            <person name="Hu M."/>
            <person name="Wang Y."/>
            <person name="Chen M."/>
            <person name="Xu Y."/>
            <person name="Jin H."/>
            <person name="Xiao X."/>
            <person name="Hu G."/>
            <person name="Bao F."/>
            <person name="Hu Y."/>
            <person name="Wan P."/>
            <person name="Li L."/>
            <person name="Deng X."/>
            <person name="Kuang T."/>
            <person name="Xiang C."/>
            <person name="Zhu J.K."/>
            <person name="Oliver M.J."/>
            <person name="He Y."/>
        </authorList>
    </citation>
    <scope>NUCLEOTIDE SEQUENCE [LARGE SCALE GENOMIC DNA]</scope>
    <source>
        <strain evidence="2">cv. XS01</strain>
    </source>
</reference>
<gene>
    <name evidence="1" type="ORF">F511_29368</name>
</gene>
<name>A0A2Z7BP50_9LAMI</name>
<evidence type="ECO:0000313" key="1">
    <source>
        <dbReference type="EMBL" id="KZV33686.1"/>
    </source>
</evidence>
<dbReference type="AlphaFoldDB" id="A0A2Z7BP50"/>
<dbReference type="EMBL" id="KV005701">
    <property type="protein sequence ID" value="KZV33686.1"/>
    <property type="molecule type" value="Genomic_DNA"/>
</dbReference>
<protein>
    <submittedName>
        <fullName evidence="1">Uncharacterized protein</fullName>
    </submittedName>
</protein>